<keyword evidence="10" id="KW-1185">Reference proteome</keyword>
<evidence type="ECO:0000256" key="7">
    <source>
        <dbReference type="ARBA" id="ARBA00038093"/>
    </source>
</evidence>
<keyword evidence="9" id="KW-0238">DNA-binding</keyword>
<comment type="similarity">
    <text evidence="7">Belongs to the PINc/VapC protein family.</text>
</comment>
<evidence type="ECO:0000259" key="8">
    <source>
        <dbReference type="Pfam" id="PF01850"/>
    </source>
</evidence>
<dbReference type="EMBL" id="AP023396">
    <property type="protein sequence ID" value="BCK57601.1"/>
    <property type="molecule type" value="Genomic_DNA"/>
</dbReference>
<sequence>MPKTLADTCVLLDMLGDDPKWADWSTERIQAAIDGDGLVINPIVYAEVSIHFAEIEALEAALPPADFHREALPWEAGFLAGRAYLHYRHRGGAKTSPLPDFYIGAHALLNGHRLLTRNRKDFRSYFPALEIIAPE</sequence>
<comment type="cofactor">
    <cofactor evidence="1">
        <name>Mg(2+)</name>
        <dbReference type="ChEBI" id="CHEBI:18420"/>
    </cofactor>
</comment>
<dbReference type="Pfam" id="PF01850">
    <property type="entry name" value="PIN"/>
    <property type="match status" value="1"/>
</dbReference>
<accession>A0A7G1KRT3</accession>
<dbReference type="KEGG" id="nwl:NWFMUON74_53730"/>
<protein>
    <submittedName>
        <fullName evidence="9">DNA-binding protein</fullName>
    </submittedName>
</protein>
<dbReference type="AlphaFoldDB" id="A0A7G1KRT3"/>
<dbReference type="PANTHER" id="PTHR33653:SF1">
    <property type="entry name" value="RIBONUCLEASE VAPC2"/>
    <property type="match status" value="1"/>
</dbReference>
<evidence type="ECO:0000256" key="2">
    <source>
        <dbReference type="ARBA" id="ARBA00022649"/>
    </source>
</evidence>
<dbReference type="SUPFAM" id="SSF88723">
    <property type="entry name" value="PIN domain-like"/>
    <property type="match status" value="1"/>
</dbReference>
<dbReference type="GeneID" id="80349809"/>
<dbReference type="InterPro" id="IPR002716">
    <property type="entry name" value="PIN_dom"/>
</dbReference>
<proteinExistence type="inferred from homology"/>
<evidence type="ECO:0000256" key="1">
    <source>
        <dbReference type="ARBA" id="ARBA00001946"/>
    </source>
</evidence>
<feature type="domain" description="PIN" evidence="8">
    <location>
        <begin position="6"/>
        <end position="123"/>
    </location>
</feature>
<evidence type="ECO:0000313" key="9">
    <source>
        <dbReference type="EMBL" id="BCK57601.1"/>
    </source>
</evidence>
<dbReference type="RefSeq" id="WP_187684485.1">
    <property type="nucleotide sequence ID" value="NZ_AP023396.1"/>
</dbReference>
<dbReference type="InterPro" id="IPR050556">
    <property type="entry name" value="Type_II_TA_system_RNase"/>
</dbReference>
<organism evidence="9 10">
    <name type="scientific">Nocardia wallacei</name>
    <dbReference type="NCBI Taxonomy" id="480035"/>
    <lineage>
        <taxon>Bacteria</taxon>
        <taxon>Bacillati</taxon>
        <taxon>Actinomycetota</taxon>
        <taxon>Actinomycetes</taxon>
        <taxon>Mycobacteriales</taxon>
        <taxon>Nocardiaceae</taxon>
        <taxon>Nocardia</taxon>
    </lineage>
</organism>
<dbReference type="Gene3D" id="3.40.50.1010">
    <property type="entry name" value="5'-nuclease"/>
    <property type="match status" value="1"/>
</dbReference>
<name>A0A7G1KRT3_9NOCA</name>
<dbReference type="GO" id="GO:0003677">
    <property type="term" value="F:DNA binding"/>
    <property type="evidence" value="ECO:0007669"/>
    <property type="project" value="UniProtKB-KW"/>
</dbReference>
<gene>
    <name evidence="9" type="ORF">NWFMUON74_53730</name>
</gene>
<evidence type="ECO:0000256" key="5">
    <source>
        <dbReference type="ARBA" id="ARBA00022801"/>
    </source>
</evidence>
<dbReference type="PANTHER" id="PTHR33653">
    <property type="entry name" value="RIBONUCLEASE VAPC2"/>
    <property type="match status" value="1"/>
</dbReference>
<reference evidence="9 10" key="1">
    <citation type="submission" date="2020-08" db="EMBL/GenBank/DDBJ databases">
        <title>Genome Sequencing of Nocardia wallacei strain FMUON74 and assembly.</title>
        <authorList>
            <person name="Toyokawa M."/>
            <person name="Uesaka K."/>
        </authorList>
    </citation>
    <scope>NUCLEOTIDE SEQUENCE [LARGE SCALE GENOMIC DNA]</scope>
    <source>
        <strain evidence="9 10">FMUON74</strain>
    </source>
</reference>
<dbReference type="GO" id="GO:0004518">
    <property type="term" value="F:nuclease activity"/>
    <property type="evidence" value="ECO:0007669"/>
    <property type="project" value="UniProtKB-KW"/>
</dbReference>
<evidence type="ECO:0000256" key="3">
    <source>
        <dbReference type="ARBA" id="ARBA00022722"/>
    </source>
</evidence>
<evidence type="ECO:0000256" key="4">
    <source>
        <dbReference type="ARBA" id="ARBA00022723"/>
    </source>
</evidence>
<dbReference type="Proteomes" id="UP000516173">
    <property type="component" value="Chromosome"/>
</dbReference>
<keyword evidence="6" id="KW-0460">Magnesium</keyword>
<dbReference type="GO" id="GO:0046872">
    <property type="term" value="F:metal ion binding"/>
    <property type="evidence" value="ECO:0007669"/>
    <property type="project" value="UniProtKB-KW"/>
</dbReference>
<evidence type="ECO:0000313" key="10">
    <source>
        <dbReference type="Proteomes" id="UP000516173"/>
    </source>
</evidence>
<keyword evidence="3" id="KW-0540">Nuclease</keyword>
<keyword evidence="4" id="KW-0479">Metal-binding</keyword>
<dbReference type="InterPro" id="IPR029060">
    <property type="entry name" value="PIN-like_dom_sf"/>
</dbReference>
<keyword evidence="5" id="KW-0378">Hydrolase</keyword>
<keyword evidence="2" id="KW-1277">Toxin-antitoxin system</keyword>
<dbReference type="GO" id="GO:0016787">
    <property type="term" value="F:hydrolase activity"/>
    <property type="evidence" value="ECO:0007669"/>
    <property type="project" value="UniProtKB-KW"/>
</dbReference>
<evidence type="ECO:0000256" key="6">
    <source>
        <dbReference type="ARBA" id="ARBA00022842"/>
    </source>
</evidence>